<feature type="domain" description="CHAT" evidence="2">
    <location>
        <begin position="1047"/>
        <end position="1316"/>
    </location>
</feature>
<dbReference type="HOGENOM" id="CLU_001305_0_3_1"/>
<dbReference type="Gene3D" id="1.25.40.10">
    <property type="entry name" value="Tetratricopeptide repeat domain"/>
    <property type="match status" value="3"/>
</dbReference>
<reference evidence="4" key="2">
    <citation type="submission" date="2015-01" db="EMBL/GenBank/DDBJ databases">
        <title>Evolutionary Origins and Diversification of the Mycorrhizal Mutualists.</title>
        <authorList>
            <consortium name="DOE Joint Genome Institute"/>
            <consortium name="Mycorrhizal Genomics Consortium"/>
            <person name="Kohler A."/>
            <person name="Kuo A."/>
            <person name="Nagy L.G."/>
            <person name="Floudas D."/>
            <person name="Copeland A."/>
            <person name="Barry K.W."/>
            <person name="Cichocki N."/>
            <person name="Veneault-Fourrey C."/>
            <person name="LaButti K."/>
            <person name="Lindquist E.A."/>
            <person name="Lipzen A."/>
            <person name="Lundell T."/>
            <person name="Morin E."/>
            <person name="Murat C."/>
            <person name="Riley R."/>
            <person name="Ohm R."/>
            <person name="Sun H."/>
            <person name="Tunlid A."/>
            <person name="Henrissat B."/>
            <person name="Grigoriev I.V."/>
            <person name="Hibbett D.S."/>
            <person name="Martin F."/>
        </authorList>
    </citation>
    <scope>NUCLEOTIDE SEQUENCE [LARGE SCALE GENOMIC DNA]</scope>
    <source>
        <strain evidence="4">F 1598</strain>
    </source>
</reference>
<proteinExistence type="predicted"/>
<dbReference type="PANTHER" id="PTHR19959:SF119">
    <property type="entry name" value="FUNGAL LIPASE-LIKE DOMAIN-CONTAINING PROTEIN"/>
    <property type="match status" value="1"/>
</dbReference>
<dbReference type="SUPFAM" id="SSF81901">
    <property type="entry name" value="HCP-like"/>
    <property type="match status" value="1"/>
</dbReference>
<feature type="coiled-coil region" evidence="1">
    <location>
        <begin position="854"/>
        <end position="881"/>
    </location>
</feature>
<evidence type="ECO:0000313" key="3">
    <source>
        <dbReference type="EMBL" id="KIM78784.1"/>
    </source>
</evidence>
<dbReference type="InterPro" id="IPR011990">
    <property type="entry name" value="TPR-like_helical_dom_sf"/>
</dbReference>
<dbReference type="OrthoDB" id="9991317at2759"/>
<dbReference type="InParanoid" id="A0A0C3FG39"/>
<keyword evidence="4" id="KW-1185">Reference proteome</keyword>
<protein>
    <recommendedName>
        <fullName evidence="2">CHAT domain-containing protein</fullName>
    </recommendedName>
</protein>
<dbReference type="STRING" id="765440.A0A0C3FG39"/>
<reference evidence="3 4" key="1">
    <citation type="submission" date="2014-04" db="EMBL/GenBank/DDBJ databases">
        <authorList>
            <consortium name="DOE Joint Genome Institute"/>
            <person name="Kuo A."/>
            <person name="Tarkka M."/>
            <person name="Buscot F."/>
            <person name="Kohler A."/>
            <person name="Nagy L.G."/>
            <person name="Floudas D."/>
            <person name="Copeland A."/>
            <person name="Barry K.W."/>
            <person name="Cichocki N."/>
            <person name="Veneault-Fourrey C."/>
            <person name="LaButti K."/>
            <person name="Lindquist E.A."/>
            <person name="Lipzen A."/>
            <person name="Lundell T."/>
            <person name="Morin E."/>
            <person name="Murat C."/>
            <person name="Sun H."/>
            <person name="Tunlid A."/>
            <person name="Henrissat B."/>
            <person name="Grigoriev I.V."/>
            <person name="Hibbett D.S."/>
            <person name="Martin F."/>
            <person name="Nordberg H.P."/>
            <person name="Cantor M.N."/>
            <person name="Hua S.X."/>
        </authorList>
    </citation>
    <scope>NUCLEOTIDE SEQUENCE [LARGE SCALE GENOMIC DNA]</scope>
    <source>
        <strain evidence="3 4">F 1598</strain>
    </source>
</reference>
<dbReference type="PANTHER" id="PTHR19959">
    <property type="entry name" value="KINESIN LIGHT CHAIN"/>
    <property type="match status" value="1"/>
</dbReference>
<dbReference type="EMBL" id="KN833014">
    <property type="protein sequence ID" value="KIM78784.1"/>
    <property type="molecule type" value="Genomic_DNA"/>
</dbReference>
<evidence type="ECO:0000259" key="2">
    <source>
        <dbReference type="Pfam" id="PF12770"/>
    </source>
</evidence>
<sequence>MAADNRRVYVLNVHSADVPVWAESLHDNEIRERLYVEIKQDGMRVHATKGVGRGKSMSWNEEFLIIGNNPSTISLSLMHERSCLCCIDFILGTLLATCSDNKFGVLQMTLTAAETELPVMGEMRVKLSEQGHINDVAMRMDTLGQNQLRCFERLGHMSDLENSISNQRKAVELTNDGHPNKPMYFTNLGISELRRFERLGNMSDLDQAISNKLMAVKLTDDRHPSKALRLMNLGVSQRTRFERLGNISDLGNAISNQQKATELTDDSHPHRPKFLTNLGISQLRRFKRLGNLSDLKDAISNQRQAVELTDYSHPDQPAYLSNLGDCYQARFDRLGDLSDLENAISNQHKAIELTDDGHPGKALYLMDMSISQQTRFECLGNLSDLENAISNVQKAAELTDEGHPDQPMYLSTLGNCQLRRFERFGDISDLKNAILNQQRAVELTSDGHVNKAPRLTNLGTSQETLFDHLGNLSDLDNAISNQLKAVELTDDGHPGKALRLMNLGISQETRFEHLGDISDLDNAISNQHMAVLLTDDGHPNKPVYLSNLGISQKTRFERLENMSDLKNAIENTQKAVSLTDDGHPSKAPYLLNLGNYQQSRFENIGDVLDLENAISNQQEAAELTDDEHPDKPKYITNLGISQRTRFEQFGNISDLTNATSNVQKAVELTDDGHPRKAPRLMHLGICQQTRFELLGDFSDLENAISNARKAVELTDDGHPTKPIFLFRLGTAQKIRFERFGDPDDLAACVLSYKTAAQLKAAYPSDALLAARQWAEISHLNDNLLSALDGYRTALELLPKVAWLGLDTHFRQHKLLEEKSESLGCLAATCAIQLGHLEEAVELLDLGRSVFWQQASSLRSDLEALREENLSLAEKLESVGRQLDAGNFFSSIFTVTERNVDDDQQSMEDIGKERRQLVGQWEELVDRVRQLPRFKYFLKPIPFHQLRQAATTGHIVIINVTEHGVDALIFSAAGHIEHVPIPKIDLKKLAQLSGSVIRILNRSSDARAPEDARATQQRHLISSNLQVTLRMVWYTIVVPIFNRIHIPLESVRQPQSRIWWYPTGPLTFIPIHAAGPHKVNETVDVSRIVISSYVTTLDSLLQAQTKKKPVPTGQMRLLAVSQPKTPDHSPLPQSTHEVLSVIQLAFSAGWPVNNIVRLHDLDATVCRVSGALDTCSWAHFACHGSQDPVLGTKSALALHDGYLELGQIAAKRLSIGQFAFLSACHAASGLKELPGEAMHLAAGLQFAGFPSVIATMWSIRDDDAPKVADHTYRYLFRNGVQGLEPSEAAAALNLAILRLREDPDVTVDRWAPFIHFGI</sequence>
<dbReference type="Pfam" id="PF12770">
    <property type="entry name" value="CHAT"/>
    <property type="match status" value="1"/>
</dbReference>
<name>A0A0C3FG39_PILCF</name>
<gene>
    <name evidence="3" type="ORF">PILCRDRAFT_824195</name>
</gene>
<organism evidence="3 4">
    <name type="scientific">Piloderma croceum (strain F 1598)</name>
    <dbReference type="NCBI Taxonomy" id="765440"/>
    <lineage>
        <taxon>Eukaryota</taxon>
        <taxon>Fungi</taxon>
        <taxon>Dikarya</taxon>
        <taxon>Basidiomycota</taxon>
        <taxon>Agaricomycotina</taxon>
        <taxon>Agaricomycetes</taxon>
        <taxon>Agaricomycetidae</taxon>
        <taxon>Atheliales</taxon>
        <taxon>Atheliaceae</taxon>
        <taxon>Piloderma</taxon>
    </lineage>
</organism>
<evidence type="ECO:0000256" key="1">
    <source>
        <dbReference type="SAM" id="Coils"/>
    </source>
</evidence>
<evidence type="ECO:0000313" key="4">
    <source>
        <dbReference type="Proteomes" id="UP000054166"/>
    </source>
</evidence>
<keyword evidence="1" id="KW-0175">Coiled coil</keyword>
<dbReference type="Gene3D" id="1.20.120.660">
    <property type="entry name" value="IL-4 antagonist (De novo design) like domain"/>
    <property type="match status" value="1"/>
</dbReference>
<accession>A0A0C3FG39</accession>
<dbReference type="Proteomes" id="UP000054166">
    <property type="component" value="Unassembled WGS sequence"/>
</dbReference>
<dbReference type="InterPro" id="IPR024983">
    <property type="entry name" value="CHAT_dom"/>
</dbReference>